<dbReference type="RefSeq" id="WP_345932600.1">
    <property type="nucleotide sequence ID" value="NZ_JBBKTV010000003.1"/>
</dbReference>
<evidence type="ECO:0000256" key="1">
    <source>
        <dbReference type="SAM" id="Phobius"/>
    </source>
</evidence>
<keyword evidence="1" id="KW-0812">Transmembrane</keyword>
<name>A0ABU9YGF7_9PROT</name>
<keyword evidence="1" id="KW-0472">Membrane</keyword>
<dbReference type="EMBL" id="JBBKTW010000002">
    <property type="protein sequence ID" value="MEN2987869.1"/>
    <property type="molecule type" value="Genomic_DNA"/>
</dbReference>
<keyword evidence="1" id="KW-1133">Transmembrane helix</keyword>
<sequence length="72" mass="7056">MFRFQAEAGVARSGSDDDLRRRLLAAVLGLAILVAAFAGGMLAGQGDGADRGDGPDRAGVADAAAKLVAAGG</sequence>
<accession>A0ABU9YGF7</accession>
<organism evidence="2 3">
    <name type="scientific">Tistrella arctica</name>
    <dbReference type="NCBI Taxonomy" id="3133430"/>
    <lineage>
        <taxon>Bacteria</taxon>
        <taxon>Pseudomonadati</taxon>
        <taxon>Pseudomonadota</taxon>
        <taxon>Alphaproteobacteria</taxon>
        <taxon>Geminicoccales</taxon>
        <taxon>Geminicoccaceae</taxon>
        <taxon>Tistrella</taxon>
    </lineage>
</organism>
<feature type="transmembrane region" description="Helical" evidence="1">
    <location>
        <begin position="23"/>
        <end position="43"/>
    </location>
</feature>
<reference evidence="2 3" key="1">
    <citation type="submission" date="2024-03" db="EMBL/GenBank/DDBJ databases">
        <title>High-quality draft genome sequencing of Tistrella sp. BH-R2-4.</title>
        <authorList>
            <person name="Dong C."/>
        </authorList>
    </citation>
    <scope>NUCLEOTIDE SEQUENCE [LARGE SCALE GENOMIC DNA]</scope>
    <source>
        <strain evidence="2 3">BH-R2-4</strain>
    </source>
</reference>
<gene>
    <name evidence="2" type="ORF">WG926_06110</name>
</gene>
<protein>
    <submittedName>
        <fullName evidence="2">Uncharacterized protein</fullName>
    </submittedName>
</protein>
<comment type="caution">
    <text evidence="2">The sequence shown here is derived from an EMBL/GenBank/DDBJ whole genome shotgun (WGS) entry which is preliminary data.</text>
</comment>
<evidence type="ECO:0000313" key="3">
    <source>
        <dbReference type="Proteomes" id="UP001413721"/>
    </source>
</evidence>
<evidence type="ECO:0000313" key="2">
    <source>
        <dbReference type="EMBL" id="MEN2987869.1"/>
    </source>
</evidence>
<dbReference type="Proteomes" id="UP001413721">
    <property type="component" value="Unassembled WGS sequence"/>
</dbReference>
<proteinExistence type="predicted"/>
<keyword evidence="3" id="KW-1185">Reference proteome</keyword>